<protein>
    <submittedName>
        <fullName evidence="2">Uncharacterized protein</fullName>
    </submittedName>
</protein>
<evidence type="ECO:0000313" key="2">
    <source>
        <dbReference type="EMBL" id="KKZ70409.1"/>
    </source>
</evidence>
<dbReference type="AlphaFoldDB" id="A0A2P2GHT3"/>
<name>A0A2P2GHT3_STREW</name>
<gene>
    <name evidence="2" type="ORF">VO63_28890</name>
</gene>
<sequence length="175" mass="18092">MESSPRDTVLLLTFQDPERCDAAFREAQHLPGYRQEASVARRADGQLEVLDTHVRGTGTATVGGGAAGLAIGLLGGPVGALLGFTAGALLGNAAEQHNLEAGGEALITLSTRVPDDGAVLILYLHERHPDPADELAARHGASVERLSAEELAAEIEDLKRRTDTDGPEGPGGDGG</sequence>
<organism evidence="2 3">
    <name type="scientific">Streptomyces showdoensis</name>
    <dbReference type="NCBI Taxonomy" id="68268"/>
    <lineage>
        <taxon>Bacteria</taxon>
        <taxon>Bacillati</taxon>
        <taxon>Actinomycetota</taxon>
        <taxon>Actinomycetes</taxon>
        <taxon>Kitasatosporales</taxon>
        <taxon>Streptomycetaceae</taxon>
        <taxon>Streptomyces</taxon>
    </lineage>
</organism>
<dbReference type="Proteomes" id="UP000265325">
    <property type="component" value="Unassembled WGS sequence"/>
</dbReference>
<comment type="caution">
    <text evidence="2">The sequence shown here is derived from an EMBL/GenBank/DDBJ whole genome shotgun (WGS) entry which is preliminary data.</text>
</comment>
<dbReference type="RefSeq" id="WP_046910996.1">
    <property type="nucleotide sequence ID" value="NZ_BAAAXG010000022.1"/>
</dbReference>
<evidence type="ECO:0000313" key="3">
    <source>
        <dbReference type="Proteomes" id="UP000265325"/>
    </source>
</evidence>
<dbReference type="OrthoDB" id="3872846at2"/>
<proteinExistence type="predicted"/>
<evidence type="ECO:0000256" key="1">
    <source>
        <dbReference type="SAM" id="MobiDB-lite"/>
    </source>
</evidence>
<keyword evidence="3" id="KW-1185">Reference proteome</keyword>
<feature type="region of interest" description="Disordered" evidence="1">
    <location>
        <begin position="156"/>
        <end position="175"/>
    </location>
</feature>
<accession>A0A2P2GHT3</accession>
<reference evidence="2 3" key="1">
    <citation type="submission" date="2015-05" db="EMBL/GenBank/DDBJ databases">
        <title>Draft Genome assembly of Streptomyces showdoensis.</title>
        <authorList>
            <person name="Thapa K.K."/>
            <person name="Metsa-Ketela M."/>
        </authorList>
    </citation>
    <scope>NUCLEOTIDE SEQUENCE [LARGE SCALE GENOMIC DNA]</scope>
    <source>
        <strain evidence="2 3">ATCC 15227</strain>
    </source>
</reference>
<dbReference type="EMBL" id="LAQS01000059">
    <property type="protein sequence ID" value="KKZ70409.1"/>
    <property type="molecule type" value="Genomic_DNA"/>
</dbReference>